<feature type="transmembrane region" description="Helical" evidence="1">
    <location>
        <begin position="42"/>
        <end position="62"/>
    </location>
</feature>
<keyword evidence="1" id="KW-0812">Transmembrane</keyword>
<comment type="caution">
    <text evidence="2">The sequence shown here is derived from an EMBL/GenBank/DDBJ whole genome shotgun (WGS) entry which is preliminary data.</text>
</comment>
<keyword evidence="1" id="KW-0472">Membrane</keyword>
<dbReference type="EMBL" id="RQGH01000026">
    <property type="protein sequence ID" value="TGL64967.1"/>
    <property type="molecule type" value="Genomic_DNA"/>
</dbReference>
<gene>
    <name evidence="2" type="ORF">EHQ62_10215</name>
</gene>
<keyword evidence="1" id="KW-1133">Transmembrane helix</keyword>
<keyword evidence="3" id="KW-1185">Reference proteome</keyword>
<accession>A0A4Z1A437</accession>
<reference evidence="2" key="1">
    <citation type="journal article" date="2019" name="PLoS Negl. Trop. Dis.">
        <title>Revisiting the worldwide diversity of Leptospira species in the environment.</title>
        <authorList>
            <person name="Vincent A.T."/>
            <person name="Schiettekatte O."/>
            <person name="Bourhy P."/>
            <person name="Veyrier F.J."/>
            <person name="Picardeau M."/>
        </authorList>
    </citation>
    <scope>NUCLEOTIDE SEQUENCE [LARGE SCALE GENOMIC DNA]</scope>
    <source>
        <strain evidence="2">201702451</strain>
    </source>
</reference>
<evidence type="ECO:0000313" key="3">
    <source>
        <dbReference type="Proteomes" id="UP000297567"/>
    </source>
</evidence>
<dbReference type="RefSeq" id="WP_135642504.1">
    <property type="nucleotide sequence ID" value="NZ_RQGH01000026.1"/>
</dbReference>
<proteinExistence type="predicted"/>
<evidence type="ECO:0000256" key="1">
    <source>
        <dbReference type="SAM" id="Phobius"/>
    </source>
</evidence>
<sequence>MISLSSILSALFLLLGSILMGHGYLTDGDPMYVKSLGWNLNIIWGSVVFGVGVLFALGNWFANHIPQKEKN</sequence>
<dbReference type="AlphaFoldDB" id="A0A4Z1A437"/>
<dbReference type="Proteomes" id="UP000297567">
    <property type="component" value="Unassembled WGS sequence"/>
</dbReference>
<name>A0A4Z1A437_9LEPT</name>
<organism evidence="2 3">
    <name type="scientific">Leptospira jelokensis</name>
    <dbReference type="NCBI Taxonomy" id="2484931"/>
    <lineage>
        <taxon>Bacteria</taxon>
        <taxon>Pseudomonadati</taxon>
        <taxon>Spirochaetota</taxon>
        <taxon>Spirochaetia</taxon>
        <taxon>Leptospirales</taxon>
        <taxon>Leptospiraceae</taxon>
        <taxon>Leptospira</taxon>
    </lineage>
</organism>
<evidence type="ECO:0000313" key="2">
    <source>
        <dbReference type="EMBL" id="TGL64967.1"/>
    </source>
</evidence>
<protein>
    <submittedName>
        <fullName evidence="2">Uncharacterized protein</fullName>
    </submittedName>
</protein>